<dbReference type="InterPro" id="IPR027523">
    <property type="entry name" value="CLU_prot"/>
</dbReference>
<feature type="compositionally biased region" description="Low complexity" evidence="1">
    <location>
        <begin position="33"/>
        <end position="43"/>
    </location>
</feature>
<dbReference type="GO" id="GO:0005737">
    <property type="term" value="C:cytoplasm"/>
    <property type="evidence" value="ECO:0007669"/>
    <property type="project" value="TreeGrafter"/>
</dbReference>
<gene>
    <name evidence="3" type="ORF">Dsin_008681</name>
</gene>
<name>A0AAE0AP56_9ROSI</name>
<sequence>MPDKWRRARRTLRRARRKETPPQPCPCVRRRGSASSTISSYSQTSLRRSNVRVCSGKPMTVVASKQGFYPAGKRVLLCHSLVSLLQQISRAFEAAYKAIMKVFTEHNKFGNLPYGFRATTWVVPPIVANNPSVFPPLPVEDENWGGSGGGQGRDGKHNNRQWAKEFAILAAMPCKTSEERQIRDQKAFLLHSLFVDVSLFRAVAAIRNLIDSNQHSQNDPAASVS</sequence>
<protein>
    <recommendedName>
        <fullName evidence="2">Clu domain-containing protein</fullName>
    </recommendedName>
</protein>
<dbReference type="InterPro" id="IPR025697">
    <property type="entry name" value="CLU_dom"/>
</dbReference>
<evidence type="ECO:0000313" key="3">
    <source>
        <dbReference type="EMBL" id="KAK3221656.1"/>
    </source>
</evidence>
<dbReference type="AlphaFoldDB" id="A0AAE0AP56"/>
<feature type="region of interest" description="Disordered" evidence="1">
    <location>
        <begin position="13"/>
        <end position="43"/>
    </location>
</feature>
<reference evidence="3" key="1">
    <citation type="journal article" date="2023" name="Plant J.">
        <title>Genome sequences and population genomics provide insights into the demographic history, inbreeding, and mutation load of two 'living fossil' tree species of Dipteronia.</title>
        <authorList>
            <person name="Feng Y."/>
            <person name="Comes H.P."/>
            <person name="Chen J."/>
            <person name="Zhu S."/>
            <person name="Lu R."/>
            <person name="Zhang X."/>
            <person name="Li P."/>
            <person name="Qiu J."/>
            <person name="Olsen K.M."/>
            <person name="Qiu Y."/>
        </authorList>
    </citation>
    <scope>NUCLEOTIDE SEQUENCE</scope>
    <source>
        <strain evidence="3">NBL</strain>
    </source>
</reference>
<dbReference type="PANTHER" id="PTHR12601:SF39">
    <property type="entry name" value="PROTEIN REDUCED CHLOROPLAST COVERAGE 2"/>
    <property type="match status" value="1"/>
</dbReference>
<evidence type="ECO:0000313" key="4">
    <source>
        <dbReference type="Proteomes" id="UP001281410"/>
    </source>
</evidence>
<accession>A0AAE0AP56</accession>
<dbReference type="PROSITE" id="PS51823">
    <property type="entry name" value="CLU"/>
    <property type="match status" value="1"/>
</dbReference>
<keyword evidence="4" id="KW-1185">Reference proteome</keyword>
<proteinExistence type="predicted"/>
<dbReference type="PANTHER" id="PTHR12601">
    <property type="entry name" value="EUKARYOTIC TRANSLATION INITIATION FACTOR 3 SUBUNIT EIF-3"/>
    <property type="match status" value="1"/>
</dbReference>
<dbReference type="Proteomes" id="UP001281410">
    <property type="component" value="Unassembled WGS sequence"/>
</dbReference>
<comment type="caution">
    <text evidence="3">The sequence shown here is derived from an EMBL/GenBank/DDBJ whole genome shotgun (WGS) entry which is preliminary data.</text>
</comment>
<feature type="domain" description="Clu" evidence="2">
    <location>
        <begin position="140"/>
        <end position="225"/>
    </location>
</feature>
<evidence type="ECO:0000256" key="1">
    <source>
        <dbReference type="SAM" id="MobiDB-lite"/>
    </source>
</evidence>
<organism evidence="3 4">
    <name type="scientific">Dipteronia sinensis</name>
    <dbReference type="NCBI Taxonomy" id="43782"/>
    <lineage>
        <taxon>Eukaryota</taxon>
        <taxon>Viridiplantae</taxon>
        <taxon>Streptophyta</taxon>
        <taxon>Embryophyta</taxon>
        <taxon>Tracheophyta</taxon>
        <taxon>Spermatophyta</taxon>
        <taxon>Magnoliopsida</taxon>
        <taxon>eudicotyledons</taxon>
        <taxon>Gunneridae</taxon>
        <taxon>Pentapetalae</taxon>
        <taxon>rosids</taxon>
        <taxon>malvids</taxon>
        <taxon>Sapindales</taxon>
        <taxon>Sapindaceae</taxon>
        <taxon>Hippocastanoideae</taxon>
        <taxon>Acereae</taxon>
        <taxon>Dipteronia</taxon>
    </lineage>
</organism>
<dbReference type="EMBL" id="JANJYJ010000003">
    <property type="protein sequence ID" value="KAK3221656.1"/>
    <property type="molecule type" value="Genomic_DNA"/>
</dbReference>
<evidence type="ECO:0000259" key="2">
    <source>
        <dbReference type="PROSITE" id="PS51823"/>
    </source>
</evidence>